<accession>A0AA38ISM5</accession>
<evidence type="ECO:0000313" key="2">
    <source>
        <dbReference type="Proteomes" id="UP001168821"/>
    </source>
</evidence>
<dbReference type="EMBL" id="JALNTZ010000002">
    <property type="protein sequence ID" value="KAJ3660841.1"/>
    <property type="molecule type" value="Genomic_DNA"/>
</dbReference>
<sequence length="109" mass="12589">MVTLCGTTAEHGYQPNFEHSALNKTRSDRYSAEIRRKQEMFKSSSFSNWKFYEYFMKLQISVCRSGLPRNSGGPKENQTSSSQSGISKLYYSNWTNPSLIIPPNSWRSF</sequence>
<dbReference type="AlphaFoldDB" id="A0AA38ISM5"/>
<comment type="caution">
    <text evidence="1">The sequence shown here is derived from an EMBL/GenBank/DDBJ whole genome shotgun (WGS) entry which is preliminary data.</text>
</comment>
<keyword evidence="2" id="KW-1185">Reference proteome</keyword>
<dbReference type="Proteomes" id="UP001168821">
    <property type="component" value="Unassembled WGS sequence"/>
</dbReference>
<proteinExistence type="predicted"/>
<gene>
    <name evidence="1" type="ORF">Zmor_005272</name>
</gene>
<organism evidence="1 2">
    <name type="scientific">Zophobas morio</name>
    <dbReference type="NCBI Taxonomy" id="2755281"/>
    <lineage>
        <taxon>Eukaryota</taxon>
        <taxon>Metazoa</taxon>
        <taxon>Ecdysozoa</taxon>
        <taxon>Arthropoda</taxon>
        <taxon>Hexapoda</taxon>
        <taxon>Insecta</taxon>
        <taxon>Pterygota</taxon>
        <taxon>Neoptera</taxon>
        <taxon>Endopterygota</taxon>
        <taxon>Coleoptera</taxon>
        <taxon>Polyphaga</taxon>
        <taxon>Cucujiformia</taxon>
        <taxon>Tenebrionidae</taxon>
        <taxon>Zophobas</taxon>
    </lineage>
</organism>
<evidence type="ECO:0000313" key="1">
    <source>
        <dbReference type="EMBL" id="KAJ3660841.1"/>
    </source>
</evidence>
<name>A0AA38ISM5_9CUCU</name>
<protein>
    <submittedName>
        <fullName evidence="1">Uncharacterized protein</fullName>
    </submittedName>
</protein>
<reference evidence="1" key="1">
    <citation type="journal article" date="2023" name="G3 (Bethesda)">
        <title>Whole genome assemblies of Zophobas morio and Tenebrio molitor.</title>
        <authorList>
            <person name="Kaur S."/>
            <person name="Stinson S.A."/>
            <person name="diCenzo G.C."/>
        </authorList>
    </citation>
    <scope>NUCLEOTIDE SEQUENCE</scope>
    <source>
        <strain evidence="1">QUZm001</strain>
    </source>
</reference>